<accession>A0ABV3FY92</accession>
<evidence type="ECO:0000313" key="4">
    <source>
        <dbReference type="EMBL" id="MEV0710399.1"/>
    </source>
</evidence>
<dbReference type="SUPFAM" id="SSF52540">
    <property type="entry name" value="P-loop containing nucleoside triphosphate hydrolases"/>
    <property type="match status" value="1"/>
</dbReference>
<evidence type="ECO:0000256" key="2">
    <source>
        <dbReference type="SAM" id="Phobius"/>
    </source>
</evidence>
<feature type="transmembrane region" description="Helical" evidence="2">
    <location>
        <begin position="759"/>
        <end position="780"/>
    </location>
</feature>
<gene>
    <name evidence="4" type="ORF">AB0I48_22805</name>
</gene>
<sequence>MASGAATEQDTLRALNLELVKLFTSRAQVEKVLSSRFSDDGPEGPSVAASVADENGYGLRTITNIVALLEPVALDENALSAMLKVLEYAIHQLPERSLGSQGKTKVTYRQLAQGLYIDYDELRLDEKPRSKHKHTRKDSIVSFALFDKYDDGQPSEDTRSNWTKYMRDELALILLNISRNPHLKLDYWITTSSESILVLTGDNRKADVARQAIQRVAGANRAVILDATSAESLLRSVQSYLATDMDEELDLVSALSALQKRLGADLYLLIENATSWQTIEAPVWRSRRCIIVAEMDFIPEPHQVVVLDAEISENEPSPSVTAPLMAPDVDNDSGGKPLIDQNHATSEGSDTSTTPPSRDSKLDEVTLQIAKSIRSELYSEAQKWKTEWPVMPVRWHATGSDLGEYDERVPIDYSDQTINSGVFTEVLSLYSKIGSGRLVILGEPGSGKTTIVRDFAYTIVGKYQGDIPPDDPDTFDGRIPVVFNLSSWDSTSANPKATLKTWMASILVRDHPGLDLRTADALIADRRVLSIFEGLDEMDERAEEANGRSADDEDSNQNPRRRAALTQLHGFDGPFVLTCRTIEYRETSRKARVLERAYTIELQPLSADDVATYLPLTANSPAVGEQWRSAMQSLNNDKRQSAAFLREVLKNPLMVYLASKIYASGVGEGDPAAFVAKEYASADIIELGLLGEYLTTVFPHPWEEKGYGLREESGDDIERRVPPAYPQEKVFRWLQHIAQNLDNGELRWWELANKVPKPITALVFVIFTALIGTAAVAVTLDHKYRAVGALVGAATGIVYGLFFPGQQPSGWSLFAPGSWRNFWCEAVKAPIYGATGAGVGFVLVSTFGWLALSFSGLAAGLTTYPLMKLTNQPSNSGWIIETRNSSVAGVFTGLIMGVVGFLSDASVGSISTWLIVGVIYGAFLTLAFGPRAYLQADTVATPSKMIASSRYQSIYYGVMNGCAHASIYIAMTNIFVGVVFGFTIGMYVCMTDSAWGRWTLMTRGWLPLVGKLPSEPLSFLEEAHRRGVLRQSGAVYLFRHKQLERYILEELSIR</sequence>
<dbReference type="Proteomes" id="UP001551695">
    <property type="component" value="Unassembled WGS sequence"/>
</dbReference>
<feature type="transmembrane region" description="Helical" evidence="2">
    <location>
        <begin position="913"/>
        <end position="934"/>
    </location>
</feature>
<evidence type="ECO:0000256" key="1">
    <source>
        <dbReference type="SAM" id="MobiDB-lite"/>
    </source>
</evidence>
<dbReference type="Gene3D" id="3.40.50.300">
    <property type="entry name" value="P-loop containing nucleotide triphosphate hydrolases"/>
    <property type="match status" value="1"/>
</dbReference>
<feature type="transmembrane region" description="Helical" evidence="2">
    <location>
        <begin position="977"/>
        <end position="995"/>
    </location>
</feature>
<keyword evidence="2" id="KW-0472">Membrane</keyword>
<name>A0ABV3FY92_9NOCA</name>
<dbReference type="EMBL" id="JBFAKC010000010">
    <property type="protein sequence ID" value="MEV0710399.1"/>
    <property type="molecule type" value="Genomic_DNA"/>
</dbReference>
<protein>
    <recommendedName>
        <fullName evidence="3">NACHT domain-containing protein</fullName>
    </recommendedName>
</protein>
<dbReference type="PROSITE" id="PS50837">
    <property type="entry name" value="NACHT"/>
    <property type="match status" value="1"/>
</dbReference>
<dbReference type="RefSeq" id="WP_357786277.1">
    <property type="nucleotide sequence ID" value="NZ_JBFAKC010000010.1"/>
</dbReference>
<evidence type="ECO:0000313" key="5">
    <source>
        <dbReference type="Proteomes" id="UP001551695"/>
    </source>
</evidence>
<organism evidence="4 5">
    <name type="scientific">Nocardia aurea</name>
    <dbReference type="NCBI Taxonomy" id="2144174"/>
    <lineage>
        <taxon>Bacteria</taxon>
        <taxon>Bacillati</taxon>
        <taxon>Actinomycetota</taxon>
        <taxon>Actinomycetes</taxon>
        <taxon>Mycobacteriales</taxon>
        <taxon>Nocardiaceae</taxon>
        <taxon>Nocardia</taxon>
    </lineage>
</organism>
<keyword evidence="2" id="KW-0812">Transmembrane</keyword>
<feature type="region of interest" description="Disordered" evidence="1">
    <location>
        <begin position="540"/>
        <end position="559"/>
    </location>
</feature>
<feature type="transmembrane region" description="Helical" evidence="2">
    <location>
        <begin position="847"/>
        <end position="866"/>
    </location>
</feature>
<comment type="caution">
    <text evidence="4">The sequence shown here is derived from an EMBL/GenBank/DDBJ whole genome shotgun (WGS) entry which is preliminary data.</text>
</comment>
<feature type="transmembrane region" description="Helical" evidence="2">
    <location>
        <begin position="887"/>
        <end position="907"/>
    </location>
</feature>
<keyword evidence="5" id="KW-1185">Reference proteome</keyword>
<proteinExistence type="predicted"/>
<dbReference type="InterPro" id="IPR027417">
    <property type="entry name" value="P-loop_NTPase"/>
</dbReference>
<keyword evidence="2" id="KW-1133">Transmembrane helix</keyword>
<feature type="domain" description="NACHT" evidence="3">
    <location>
        <begin position="436"/>
        <end position="538"/>
    </location>
</feature>
<evidence type="ECO:0000259" key="3">
    <source>
        <dbReference type="PROSITE" id="PS50837"/>
    </source>
</evidence>
<feature type="transmembrane region" description="Helical" evidence="2">
    <location>
        <begin position="787"/>
        <end position="805"/>
    </location>
</feature>
<feature type="region of interest" description="Disordered" evidence="1">
    <location>
        <begin position="316"/>
        <end position="363"/>
    </location>
</feature>
<reference evidence="4 5" key="1">
    <citation type="submission" date="2024-06" db="EMBL/GenBank/DDBJ databases">
        <title>The Natural Products Discovery Center: Release of the First 8490 Sequenced Strains for Exploring Actinobacteria Biosynthetic Diversity.</title>
        <authorList>
            <person name="Kalkreuter E."/>
            <person name="Kautsar S.A."/>
            <person name="Yang D."/>
            <person name="Bader C.D."/>
            <person name="Teijaro C.N."/>
            <person name="Fluegel L."/>
            <person name="Davis C.M."/>
            <person name="Simpson J.R."/>
            <person name="Lauterbach L."/>
            <person name="Steele A.D."/>
            <person name="Gui C."/>
            <person name="Meng S."/>
            <person name="Li G."/>
            <person name="Viehrig K."/>
            <person name="Ye F."/>
            <person name="Su P."/>
            <person name="Kiefer A.F."/>
            <person name="Nichols A."/>
            <person name="Cepeda A.J."/>
            <person name="Yan W."/>
            <person name="Fan B."/>
            <person name="Jiang Y."/>
            <person name="Adhikari A."/>
            <person name="Zheng C.-J."/>
            <person name="Schuster L."/>
            <person name="Cowan T.M."/>
            <person name="Smanski M.J."/>
            <person name="Chevrette M.G."/>
            <person name="De Carvalho L.P.S."/>
            <person name="Shen B."/>
        </authorList>
    </citation>
    <scope>NUCLEOTIDE SEQUENCE [LARGE SCALE GENOMIC DNA]</scope>
    <source>
        <strain evidence="4 5">NPDC050403</strain>
    </source>
</reference>
<dbReference type="InterPro" id="IPR007111">
    <property type="entry name" value="NACHT_NTPase"/>
</dbReference>